<dbReference type="InterPro" id="IPR050237">
    <property type="entry name" value="ATP-dep_AMP-bd_enzyme"/>
</dbReference>
<dbReference type="EC" id="6.2.1.3" evidence="12"/>
<evidence type="ECO:0000256" key="14">
    <source>
        <dbReference type="ARBA" id="ARBA00042773"/>
    </source>
</evidence>
<keyword evidence="6" id="KW-0547">Nucleotide-binding</keyword>
<dbReference type="Pfam" id="PF13193">
    <property type="entry name" value="AMP-binding_C"/>
    <property type="match status" value="1"/>
</dbReference>
<dbReference type="PANTHER" id="PTHR43767:SF8">
    <property type="entry name" value="LONG-CHAIN-FATTY-ACID--COA LIGASE"/>
    <property type="match status" value="1"/>
</dbReference>
<evidence type="ECO:0000256" key="7">
    <source>
        <dbReference type="ARBA" id="ARBA00022832"/>
    </source>
</evidence>
<comment type="caution">
    <text evidence="17">The sequence shown here is derived from an EMBL/GenBank/DDBJ whole genome shotgun (WGS) entry which is preliminary data.</text>
</comment>
<evidence type="ECO:0000256" key="3">
    <source>
        <dbReference type="ARBA" id="ARBA00005005"/>
    </source>
</evidence>
<dbReference type="PROSITE" id="PS00455">
    <property type="entry name" value="AMP_BINDING"/>
    <property type="match status" value="1"/>
</dbReference>
<name>A0A437R8X7_9BURK</name>
<dbReference type="SUPFAM" id="SSF56801">
    <property type="entry name" value="Acetyl-CoA synthetase-like"/>
    <property type="match status" value="1"/>
</dbReference>
<evidence type="ECO:0000313" key="18">
    <source>
        <dbReference type="Proteomes" id="UP000285575"/>
    </source>
</evidence>
<proteinExistence type="inferred from homology"/>
<comment type="pathway">
    <text evidence="3">Lipid metabolism; fatty acid beta-oxidation.</text>
</comment>
<comment type="subcellular location">
    <subcellularLocation>
        <location evidence="2">Membrane</location>
        <topology evidence="2">Peripheral membrane protein</topology>
    </subcellularLocation>
</comment>
<dbReference type="AlphaFoldDB" id="A0A437R8X7"/>
<dbReference type="CDD" id="cd05936">
    <property type="entry name" value="FC-FACS_FadD_like"/>
    <property type="match status" value="1"/>
</dbReference>
<dbReference type="InterPro" id="IPR020845">
    <property type="entry name" value="AMP-binding_CS"/>
</dbReference>
<evidence type="ECO:0000256" key="5">
    <source>
        <dbReference type="ARBA" id="ARBA00022598"/>
    </source>
</evidence>
<evidence type="ECO:0000256" key="12">
    <source>
        <dbReference type="ARBA" id="ARBA00026121"/>
    </source>
</evidence>
<comment type="similarity">
    <text evidence="4">Belongs to the ATP-dependent AMP-binding enzyme family.</text>
</comment>
<evidence type="ECO:0000259" key="15">
    <source>
        <dbReference type="Pfam" id="PF00501"/>
    </source>
</evidence>
<keyword evidence="11" id="KW-0472">Membrane</keyword>
<dbReference type="Pfam" id="PF00501">
    <property type="entry name" value="AMP-binding"/>
    <property type="match status" value="1"/>
</dbReference>
<dbReference type="GO" id="GO:0004467">
    <property type="term" value="F:long-chain fatty acid-CoA ligase activity"/>
    <property type="evidence" value="ECO:0007669"/>
    <property type="project" value="UniProtKB-EC"/>
</dbReference>
<dbReference type="PANTHER" id="PTHR43767">
    <property type="entry name" value="LONG-CHAIN-FATTY-ACID--COA LIGASE"/>
    <property type="match status" value="1"/>
</dbReference>
<sequence length="562" mass="61731">MQSPWLDHYPPGVPAEADVGAYRSVAELLDSAFRRHAQHDALCCMDQRLRYRDIDEMSQALGAWLQGQGLQRGDRVAIMMPNVPQYMVAIAGILRAGFVVVNVNPLYTARELQHQLKDSGAVAAIVLENFAVTLEEVIEQTDVKHVVLAALGDLLGYWQGRWINFAVRHLKRMVPEFSLPMDGGRTVTRFNDMLVAGGRQALRRPDIGPEDIAFLQYTGGTTGVSKGAVLLHRNVVANLMQVDAWFRPKLAELGTAPLTVVCALPLYHIFALTICALFGAHMGAMNLLIPNPRDIPGFVRTLAKHRFHMFPAVNTLFNALANDPDFARLDFSGLRVSNGGGMAVQQATAEKWFKVTGCPVVEGYGLSETSPVATSNRLDVNDFTGTIGLPIPSTTIAIRDDDGNDLPIGQPGEICIRGPQVMAGYWNRADETAKVMTADGFFKSGDVGIMDERGYVRIVDRKKDMILVSGFNVYPTEIEQVVNLLPGVLECAAIGIPDGKSGEVVKLFVVKADATLSEDDVSAYCRDNFTAYKRPKYIEFRDELPKSNVGKILRRELRAPSS</sequence>
<feature type="domain" description="AMP-dependent synthetase/ligase" evidence="15">
    <location>
        <begin position="32"/>
        <end position="426"/>
    </location>
</feature>
<dbReference type="InterPro" id="IPR000873">
    <property type="entry name" value="AMP-dep_synth/lig_dom"/>
</dbReference>
<evidence type="ECO:0000256" key="9">
    <source>
        <dbReference type="ARBA" id="ARBA00022842"/>
    </source>
</evidence>
<evidence type="ECO:0000259" key="16">
    <source>
        <dbReference type="Pfam" id="PF13193"/>
    </source>
</evidence>
<evidence type="ECO:0000256" key="4">
    <source>
        <dbReference type="ARBA" id="ARBA00006432"/>
    </source>
</evidence>
<evidence type="ECO:0000256" key="1">
    <source>
        <dbReference type="ARBA" id="ARBA00001946"/>
    </source>
</evidence>
<keyword evidence="8" id="KW-0067">ATP-binding</keyword>
<evidence type="ECO:0000256" key="8">
    <source>
        <dbReference type="ARBA" id="ARBA00022840"/>
    </source>
</evidence>
<dbReference type="InterPro" id="IPR025110">
    <property type="entry name" value="AMP-bd_C"/>
</dbReference>
<evidence type="ECO:0000256" key="13">
    <source>
        <dbReference type="ARBA" id="ARBA00039545"/>
    </source>
</evidence>
<gene>
    <name evidence="17" type="ORF">EOE66_20045</name>
</gene>
<accession>A0A437R8X7</accession>
<reference evidence="17 18" key="1">
    <citation type="submission" date="2019-01" db="EMBL/GenBank/DDBJ databases">
        <authorList>
            <person name="Chen W.-M."/>
        </authorList>
    </citation>
    <scope>NUCLEOTIDE SEQUENCE [LARGE SCALE GENOMIC DNA]</scope>
    <source>
        <strain evidence="17 18">KYPY4</strain>
    </source>
</reference>
<dbReference type="FunFam" id="3.40.50.12780:FF:000003">
    <property type="entry name" value="Long-chain-fatty-acid--CoA ligase FadD"/>
    <property type="match status" value="1"/>
</dbReference>
<dbReference type="GO" id="GO:0016020">
    <property type="term" value="C:membrane"/>
    <property type="evidence" value="ECO:0007669"/>
    <property type="project" value="UniProtKB-SubCell"/>
</dbReference>
<dbReference type="InterPro" id="IPR042099">
    <property type="entry name" value="ANL_N_sf"/>
</dbReference>
<keyword evidence="7" id="KW-0276">Fatty acid metabolism</keyword>
<comment type="cofactor">
    <cofactor evidence="1">
        <name>Mg(2+)</name>
        <dbReference type="ChEBI" id="CHEBI:18420"/>
    </cofactor>
</comment>
<organism evidence="17 18">
    <name type="scientific">Rubrivivax rivuli</name>
    <dbReference type="NCBI Taxonomy" id="1862385"/>
    <lineage>
        <taxon>Bacteria</taxon>
        <taxon>Pseudomonadati</taxon>
        <taxon>Pseudomonadota</taxon>
        <taxon>Betaproteobacteria</taxon>
        <taxon>Burkholderiales</taxon>
        <taxon>Sphaerotilaceae</taxon>
        <taxon>Rubrivivax</taxon>
    </lineage>
</organism>
<dbReference type="InterPro" id="IPR045851">
    <property type="entry name" value="AMP-bd_C_sf"/>
</dbReference>
<dbReference type="OrthoDB" id="9766486at2"/>
<evidence type="ECO:0000256" key="10">
    <source>
        <dbReference type="ARBA" id="ARBA00023098"/>
    </source>
</evidence>
<dbReference type="GO" id="GO:0005524">
    <property type="term" value="F:ATP binding"/>
    <property type="evidence" value="ECO:0007669"/>
    <property type="project" value="UniProtKB-KW"/>
</dbReference>
<evidence type="ECO:0000313" key="17">
    <source>
        <dbReference type="EMBL" id="RVU43246.1"/>
    </source>
</evidence>
<dbReference type="Proteomes" id="UP000285575">
    <property type="component" value="Unassembled WGS sequence"/>
</dbReference>
<dbReference type="RefSeq" id="WP_128230531.1">
    <property type="nucleotide sequence ID" value="NZ_SACR01000007.1"/>
</dbReference>
<dbReference type="FunFam" id="3.30.300.30:FF:000006">
    <property type="entry name" value="Long-chain-fatty-acid--CoA ligase FadD"/>
    <property type="match status" value="1"/>
</dbReference>
<feature type="domain" description="AMP-binding enzyme C-terminal" evidence="16">
    <location>
        <begin position="477"/>
        <end position="551"/>
    </location>
</feature>
<dbReference type="Gene3D" id="3.40.50.12780">
    <property type="entry name" value="N-terminal domain of ligase-like"/>
    <property type="match status" value="1"/>
</dbReference>
<keyword evidence="5 17" id="KW-0436">Ligase</keyword>
<dbReference type="NCBIfam" id="NF005463">
    <property type="entry name" value="PRK07059.1"/>
    <property type="match status" value="1"/>
</dbReference>
<dbReference type="EMBL" id="SACR01000007">
    <property type="protein sequence ID" value="RVU43246.1"/>
    <property type="molecule type" value="Genomic_DNA"/>
</dbReference>
<evidence type="ECO:0000256" key="6">
    <source>
        <dbReference type="ARBA" id="ARBA00022741"/>
    </source>
</evidence>
<keyword evidence="10" id="KW-0443">Lipid metabolism</keyword>
<keyword evidence="18" id="KW-1185">Reference proteome</keyword>
<evidence type="ECO:0000256" key="2">
    <source>
        <dbReference type="ARBA" id="ARBA00004170"/>
    </source>
</evidence>
<keyword evidence="9" id="KW-0460">Magnesium</keyword>
<evidence type="ECO:0000256" key="11">
    <source>
        <dbReference type="ARBA" id="ARBA00023136"/>
    </source>
</evidence>
<dbReference type="Gene3D" id="3.30.300.30">
    <property type="match status" value="1"/>
</dbReference>
<protein>
    <recommendedName>
        <fullName evidence="13">Long-chain-fatty-acid--CoA ligase</fullName>
        <ecNumber evidence="12">6.2.1.3</ecNumber>
    </recommendedName>
    <alternativeName>
        <fullName evidence="14">Long-chain acyl-CoA synthetase</fullName>
    </alternativeName>
</protein>